<proteinExistence type="predicted"/>
<dbReference type="EMBL" id="BMAW01082704">
    <property type="protein sequence ID" value="GFU30333.1"/>
    <property type="molecule type" value="Genomic_DNA"/>
</dbReference>
<organism evidence="1 2">
    <name type="scientific">Nephila pilipes</name>
    <name type="common">Giant wood spider</name>
    <name type="synonym">Nephila maculata</name>
    <dbReference type="NCBI Taxonomy" id="299642"/>
    <lineage>
        <taxon>Eukaryota</taxon>
        <taxon>Metazoa</taxon>
        <taxon>Ecdysozoa</taxon>
        <taxon>Arthropoda</taxon>
        <taxon>Chelicerata</taxon>
        <taxon>Arachnida</taxon>
        <taxon>Araneae</taxon>
        <taxon>Araneomorphae</taxon>
        <taxon>Entelegynae</taxon>
        <taxon>Araneoidea</taxon>
        <taxon>Nephilidae</taxon>
        <taxon>Nephila</taxon>
    </lineage>
</organism>
<evidence type="ECO:0000313" key="2">
    <source>
        <dbReference type="Proteomes" id="UP000887013"/>
    </source>
</evidence>
<accession>A0A8X6QTM4</accession>
<keyword evidence="2" id="KW-1185">Reference proteome</keyword>
<dbReference type="Proteomes" id="UP000887013">
    <property type="component" value="Unassembled WGS sequence"/>
</dbReference>
<evidence type="ECO:0000313" key="1">
    <source>
        <dbReference type="EMBL" id="GFU30333.1"/>
    </source>
</evidence>
<dbReference type="AlphaFoldDB" id="A0A8X6QTM4"/>
<sequence>MQMSSTDLISTRCVPIHFRFTCPTHKPQDTSRHGLHSVLIRPLEEIFPGSMEFLSRPSIVSYRNISCWEGSKLCLKTDRKISRENLGIVMRWGYYFFFISRIEITGFG</sequence>
<protein>
    <submittedName>
        <fullName evidence="1">Uncharacterized protein</fullName>
    </submittedName>
</protein>
<name>A0A8X6QTM4_NEPPI</name>
<reference evidence="1" key="1">
    <citation type="submission" date="2020-08" db="EMBL/GenBank/DDBJ databases">
        <title>Multicomponent nature underlies the extraordinary mechanical properties of spider dragline silk.</title>
        <authorList>
            <person name="Kono N."/>
            <person name="Nakamura H."/>
            <person name="Mori M."/>
            <person name="Yoshida Y."/>
            <person name="Ohtoshi R."/>
            <person name="Malay A.D."/>
            <person name="Moran D.A.P."/>
            <person name="Tomita M."/>
            <person name="Numata K."/>
            <person name="Arakawa K."/>
        </authorList>
    </citation>
    <scope>NUCLEOTIDE SEQUENCE</scope>
</reference>
<comment type="caution">
    <text evidence="1">The sequence shown here is derived from an EMBL/GenBank/DDBJ whole genome shotgun (WGS) entry which is preliminary data.</text>
</comment>
<gene>
    <name evidence="1" type="ORF">NPIL_262251</name>
</gene>